<feature type="transmembrane region" description="Helical" evidence="7">
    <location>
        <begin position="1223"/>
        <end position="1245"/>
    </location>
</feature>
<evidence type="ECO:0000256" key="6">
    <source>
        <dbReference type="SAM" id="MobiDB-lite"/>
    </source>
</evidence>
<evidence type="ECO:0000259" key="8">
    <source>
        <dbReference type="Pfam" id="PF00520"/>
    </source>
</evidence>
<comment type="caution">
    <text evidence="9">The sequence shown here is derived from an EMBL/GenBank/DDBJ whole genome shotgun (WGS) entry which is preliminary data.</text>
</comment>
<evidence type="ECO:0000256" key="7">
    <source>
        <dbReference type="SAM" id="Phobius"/>
    </source>
</evidence>
<evidence type="ECO:0000256" key="1">
    <source>
        <dbReference type="ARBA" id="ARBA00004141"/>
    </source>
</evidence>
<evidence type="ECO:0000256" key="3">
    <source>
        <dbReference type="ARBA" id="ARBA00022737"/>
    </source>
</evidence>
<feature type="transmembrane region" description="Helical" evidence="7">
    <location>
        <begin position="1153"/>
        <end position="1172"/>
    </location>
</feature>
<dbReference type="OrthoDB" id="2433234at2759"/>
<name>A0A9P6UWH8_9FUNG</name>
<dbReference type="InterPro" id="IPR024862">
    <property type="entry name" value="TRPV"/>
</dbReference>
<feature type="transmembrane region" description="Helical" evidence="7">
    <location>
        <begin position="1192"/>
        <end position="1211"/>
    </location>
</feature>
<dbReference type="GO" id="GO:0005886">
    <property type="term" value="C:plasma membrane"/>
    <property type="evidence" value="ECO:0007669"/>
    <property type="project" value="TreeGrafter"/>
</dbReference>
<evidence type="ECO:0000313" key="9">
    <source>
        <dbReference type="EMBL" id="KAG0322353.1"/>
    </source>
</evidence>
<keyword evidence="10" id="KW-1185">Reference proteome</keyword>
<reference evidence="9" key="1">
    <citation type="journal article" date="2020" name="Fungal Divers.">
        <title>Resolving the Mortierellaceae phylogeny through synthesis of multi-gene phylogenetics and phylogenomics.</title>
        <authorList>
            <person name="Vandepol N."/>
            <person name="Liber J."/>
            <person name="Desiro A."/>
            <person name="Na H."/>
            <person name="Kennedy M."/>
            <person name="Barry K."/>
            <person name="Grigoriev I.V."/>
            <person name="Miller A.N."/>
            <person name="O'Donnell K."/>
            <person name="Stajich J.E."/>
            <person name="Bonito G."/>
        </authorList>
    </citation>
    <scope>NUCLEOTIDE SEQUENCE</scope>
    <source>
        <strain evidence="9">NVP60</strain>
    </source>
</reference>
<dbReference type="EMBL" id="JAAAIN010000032">
    <property type="protein sequence ID" value="KAG0322353.1"/>
    <property type="molecule type" value="Genomic_DNA"/>
</dbReference>
<feature type="transmembrane region" description="Helical" evidence="7">
    <location>
        <begin position="1327"/>
        <end position="1352"/>
    </location>
</feature>
<gene>
    <name evidence="9" type="ORF">BGZ97_007209</name>
</gene>
<keyword evidence="3" id="KW-0677">Repeat</keyword>
<dbReference type="Pfam" id="PF00520">
    <property type="entry name" value="Ion_trans"/>
    <property type="match status" value="1"/>
</dbReference>
<organism evidence="9 10">
    <name type="scientific">Linnemannia gamsii</name>
    <dbReference type="NCBI Taxonomy" id="64522"/>
    <lineage>
        <taxon>Eukaryota</taxon>
        <taxon>Fungi</taxon>
        <taxon>Fungi incertae sedis</taxon>
        <taxon>Mucoromycota</taxon>
        <taxon>Mortierellomycotina</taxon>
        <taxon>Mortierellomycetes</taxon>
        <taxon>Mortierellales</taxon>
        <taxon>Mortierellaceae</taxon>
        <taxon>Linnemannia</taxon>
    </lineage>
</organism>
<accession>A0A9P6UWH8</accession>
<dbReference type="GO" id="GO:0005216">
    <property type="term" value="F:monoatomic ion channel activity"/>
    <property type="evidence" value="ECO:0007669"/>
    <property type="project" value="InterPro"/>
</dbReference>
<evidence type="ECO:0000256" key="5">
    <source>
        <dbReference type="ARBA" id="ARBA00023136"/>
    </source>
</evidence>
<feature type="transmembrane region" description="Helical" evidence="7">
    <location>
        <begin position="1257"/>
        <end position="1281"/>
    </location>
</feature>
<dbReference type="InterPro" id="IPR005821">
    <property type="entry name" value="Ion_trans_dom"/>
</dbReference>
<dbReference type="Proteomes" id="UP000823405">
    <property type="component" value="Unassembled WGS sequence"/>
</dbReference>
<evidence type="ECO:0000256" key="2">
    <source>
        <dbReference type="ARBA" id="ARBA00022692"/>
    </source>
</evidence>
<sequence length="1575" mass="178186">MADYIVNISNDSQTTTLASHASSPSAGLYAPPPAGSLPSSIAGNELNKSSTSIKAYRRYLNESEHSTPTELYLNLDEEFHPPVKIDASRKTISWYIPILTEHEEGASYDIVLGVSTKNLNVDAIESILIKFDQLQSVDEGYEYEVIQPHELKRLSSLDSLTEDTEKDVTVFKWKLFNRCYGYEDGVTMTIDFSTWSELPYEYGSFELHYVELCADSFALFNTDPLYREHHPHSSWLIDVNRSGNPEYDGATEGLKIVNNYSFSGDGRFAAIKSIVGDAHYLEVWDLQGPGLANKQSEDLKDKGRELIDGDNNISQGVAATPYSAMPVAWMPLSTGNTDISISWNGSLVAVLDTAQPDTEEGEEEEEKVEGPPAEYQSLFAVYQCDLYDTQVSEKGSSRNNFVRKDVQRTCQDLVNYIGSGVFHMVDKANPDPKDELFVTYNGRSIDIYRVFEDWTLLHSILVDTALISSEEYPTDFFSITDNQLRGRYLIAGDSKVAFTFDIVLGTQISFTSGLSYDEFSNMSLFAVMSEDGTLIAIPGFRVLNIYRTETWTLHGSYTFHDIVSDEMVSNMSFLCNDSIIAVCVGSSYNSFLQTRPGYLLDVATMSLVDRIAPDGRECSDPMPLDGSIQGLAFLGYTKMWHMRLEDRAYHSTPLSPTRCTDQCLNPVSLENDDEGTSASGLHFKVETPDTYIGSSHHKREKRSSLMVSMTDMSGSQVKKMVVPLPDGVSIYSTSFSSAYRYLLVETSDLYMAWSVPKTFDGDFRLRLVLYSDYYESRICPHGYIRCRLEEEGENILLNHIMHPISEVAMVSFLSALGPAVRVYDISEPGVKQDILRYYAGYLNYYPDKDDLANTILVSAVRLWTPGHHRLVCDFLQGLLSVSTSRWVPLQDMPISINPIAILLEIASRQSQAIGLLEIIVDYCLRQAKAEQDPHFLLPIRQCLHLIVDPKQQYSELALKIYREMAYFPAQGREFVVGHYALANPLNFRWRFWKQYPWGLHQYKDQVMQLDLYETPKPPKGNFTRDIFQASFDLLWRRPEDGTSEQDPNQQGEAALVQALFSWPQAIWKMILRKLRLRHNTTVECHPFELEVLDNPALKALVEYKWNTIGFNYWLVRFLGQMCYYILVLTAIFLQIFDKNDQDTPKEGKRSMDLGLDGLFIAIIVVAFIFLWLEFVQLMRDKASYIRSIYNMVDLFVFLLPLAGAINQFLIIQGVVEKGLNPGLLSFSVLFIFLHFLFELRVFQVVCHFVSIIIRAIYAIRVFIFVFAGGLFGFSIAILHLLHGCTVDTCTYYTEGFSNNVLRAFSVTYFMMGGNYDPVKSGFDSNSFAFHGMMMVFFFFTVIVMLNVLIALINNAITDGDQSWQLDWMEYRMRYIESAENMTYDIPGFRESHDYFPDTIYYTAAGQQVRDYTKETQRLIDEAGPSSSVADTAAIASVAEAAADVTVATVAEAVVTPAVVDMKPSPATTAATASATAAATTLARRATVTAVTSRSKAATATAVATASGENDLMSMLRRHHDEQTRREDEQRQRYEEQMRRSDEQMKVLAEQTKQLEEQRLVMVDLQAELRLLKERG</sequence>
<comment type="subcellular location">
    <subcellularLocation>
        <location evidence="1">Membrane</location>
        <topology evidence="1">Multi-pass membrane protein</topology>
    </subcellularLocation>
</comment>
<feature type="transmembrane region" description="Helical" evidence="7">
    <location>
        <begin position="1053"/>
        <end position="1071"/>
    </location>
</feature>
<evidence type="ECO:0000313" key="10">
    <source>
        <dbReference type="Proteomes" id="UP000823405"/>
    </source>
</evidence>
<keyword evidence="5 7" id="KW-0472">Membrane</keyword>
<keyword evidence="2 7" id="KW-0812">Transmembrane</keyword>
<feature type="domain" description="Ion transport" evidence="8">
    <location>
        <begin position="1122"/>
        <end position="1361"/>
    </location>
</feature>
<keyword evidence="4 7" id="KW-1133">Transmembrane helix</keyword>
<proteinExistence type="predicted"/>
<dbReference type="SUPFAM" id="SSF82171">
    <property type="entry name" value="DPP6 N-terminal domain-like"/>
    <property type="match status" value="1"/>
</dbReference>
<feature type="transmembrane region" description="Helical" evidence="7">
    <location>
        <begin position="1113"/>
        <end position="1133"/>
    </location>
</feature>
<dbReference type="PANTHER" id="PTHR10582:SF2">
    <property type="entry name" value="INACTIVE"/>
    <property type="match status" value="1"/>
</dbReference>
<dbReference type="PANTHER" id="PTHR10582">
    <property type="entry name" value="TRANSIENT RECEPTOR POTENTIAL ION CHANNEL PROTEIN"/>
    <property type="match status" value="1"/>
</dbReference>
<evidence type="ECO:0000256" key="4">
    <source>
        <dbReference type="ARBA" id="ARBA00022989"/>
    </source>
</evidence>
<dbReference type="GO" id="GO:0098703">
    <property type="term" value="P:calcium ion import across plasma membrane"/>
    <property type="evidence" value="ECO:0007669"/>
    <property type="project" value="TreeGrafter"/>
</dbReference>
<feature type="region of interest" description="Disordered" evidence="6">
    <location>
        <begin position="1518"/>
        <end position="1543"/>
    </location>
</feature>
<protein>
    <recommendedName>
        <fullName evidence="8">Ion transport domain-containing protein</fullName>
    </recommendedName>
</protein>